<comment type="similarity">
    <text evidence="7">Belongs to the binding-protein-dependent transport system permease family.</text>
</comment>
<feature type="transmembrane region" description="Helical" evidence="7">
    <location>
        <begin position="276"/>
        <end position="299"/>
    </location>
</feature>
<feature type="transmembrane region" description="Helical" evidence="7">
    <location>
        <begin position="134"/>
        <end position="158"/>
    </location>
</feature>
<dbReference type="GO" id="GO:0055085">
    <property type="term" value="P:transmembrane transport"/>
    <property type="evidence" value="ECO:0007669"/>
    <property type="project" value="InterPro"/>
</dbReference>
<dbReference type="Gene3D" id="1.10.3720.10">
    <property type="entry name" value="MetI-like"/>
    <property type="match status" value="1"/>
</dbReference>
<accession>A0A0P8X0V8</accession>
<dbReference type="RefSeq" id="WP_152967742.1">
    <property type="nucleotide sequence ID" value="NZ_LKET01000031.1"/>
</dbReference>
<evidence type="ECO:0000259" key="8">
    <source>
        <dbReference type="PROSITE" id="PS50928"/>
    </source>
</evidence>
<dbReference type="GO" id="GO:0005886">
    <property type="term" value="C:plasma membrane"/>
    <property type="evidence" value="ECO:0007669"/>
    <property type="project" value="UniProtKB-SubCell"/>
</dbReference>
<dbReference type="OrthoDB" id="9773221at2"/>
<feature type="transmembrane region" description="Helical" evidence="7">
    <location>
        <begin position="164"/>
        <end position="192"/>
    </location>
</feature>
<sequence>MIQSAVKSAVLFLLTFIGITILSFTLSYLSPSDPAEIMLTENGIAPSLEMLEKTREELGLNRPVYVQYISWLANFFKGDMGKSIKSSRPVSQELFKALPYTLMLALSSMAVTILVAVPLGIACARYQNSWFDRIIQLITYVFLSFPIFFTSLILMYLLSLKLRLLPVIAGGSMKGIIMPTLVLAFNMIVVYVRQIRTIVLREMKNDYVAGLWARGVTQNNIFWKHILKNSLTPIVTLTGISLGVLLGGTIIVESIFSWPGIGKLAVEAISHRDYPIIQGYIVWMALIYFLVNSFMEVIYTRLNPKMIKS</sequence>
<dbReference type="InterPro" id="IPR045621">
    <property type="entry name" value="BPD_transp_1_N"/>
</dbReference>
<evidence type="ECO:0000313" key="10">
    <source>
        <dbReference type="Proteomes" id="UP000050326"/>
    </source>
</evidence>
<dbReference type="Pfam" id="PF00528">
    <property type="entry name" value="BPD_transp_1"/>
    <property type="match status" value="1"/>
</dbReference>
<proteinExistence type="inferred from homology"/>
<evidence type="ECO:0000256" key="2">
    <source>
        <dbReference type="ARBA" id="ARBA00022448"/>
    </source>
</evidence>
<comment type="subcellular location">
    <subcellularLocation>
        <location evidence="1 7">Cell membrane</location>
        <topology evidence="1 7">Multi-pass membrane protein</topology>
    </subcellularLocation>
</comment>
<evidence type="ECO:0000256" key="1">
    <source>
        <dbReference type="ARBA" id="ARBA00004651"/>
    </source>
</evidence>
<evidence type="ECO:0000313" key="9">
    <source>
        <dbReference type="EMBL" id="KPU44420.1"/>
    </source>
</evidence>
<keyword evidence="10" id="KW-1185">Reference proteome</keyword>
<feature type="domain" description="ABC transmembrane type-1" evidence="8">
    <location>
        <begin position="98"/>
        <end position="299"/>
    </location>
</feature>
<dbReference type="PANTHER" id="PTHR43163:SF6">
    <property type="entry name" value="DIPEPTIDE TRANSPORT SYSTEM PERMEASE PROTEIN DPPB-RELATED"/>
    <property type="match status" value="1"/>
</dbReference>
<keyword evidence="2 7" id="KW-0813">Transport</keyword>
<feature type="transmembrane region" description="Helical" evidence="7">
    <location>
        <begin position="97"/>
        <end position="122"/>
    </location>
</feature>
<dbReference type="EMBL" id="LKET01000031">
    <property type="protein sequence ID" value="KPU44420.1"/>
    <property type="molecule type" value="Genomic_DNA"/>
</dbReference>
<gene>
    <name evidence="9" type="primary">gsiC_2</name>
    <name evidence="9" type="ORF">OXPF_20390</name>
</gene>
<feature type="transmembrane region" description="Helical" evidence="7">
    <location>
        <begin position="234"/>
        <end position="256"/>
    </location>
</feature>
<dbReference type="CDD" id="cd06261">
    <property type="entry name" value="TM_PBP2"/>
    <property type="match status" value="1"/>
</dbReference>
<dbReference type="PANTHER" id="PTHR43163">
    <property type="entry name" value="DIPEPTIDE TRANSPORT SYSTEM PERMEASE PROTEIN DPPB-RELATED"/>
    <property type="match status" value="1"/>
</dbReference>
<organism evidence="9 10">
    <name type="scientific">Oxobacter pfennigii</name>
    <dbReference type="NCBI Taxonomy" id="36849"/>
    <lineage>
        <taxon>Bacteria</taxon>
        <taxon>Bacillati</taxon>
        <taxon>Bacillota</taxon>
        <taxon>Clostridia</taxon>
        <taxon>Eubacteriales</taxon>
        <taxon>Clostridiaceae</taxon>
        <taxon>Oxobacter</taxon>
    </lineage>
</organism>
<feature type="transmembrane region" description="Helical" evidence="7">
    <location>
        <begin position="9"/>
        <end position="29"/>
    </location>
</feature>
<dbReference type="InterPro" id="IPR000515">
    <property type="entry name" value="MetI-like"/>
</dbReference>
<evidence type="ECO:0000256" key="3">
    <source>
        <dbReference type="ARBA" id="ARBA00022475"/>
    </source>
</evidence>
<dbReference type="Proteomes" id="UP000050326">
    <property type="component" value="Unassembled WGS sequence"/>
</dbReference>
<comment type="caution">
    <text evidence="9">The sequence shown here is derived from an EMBL/GenBank/DDBJ whole genome shotgun (WGS) entry which is preliminary data.</text>
</comment>
<evidence type="ECO:0000256" key="5">
    <source>
        <dbReference type="ARBA" id="ARBA00022989"/>
    </source>
</evidence>
<dbReference type="STRING" id="36849.OXPF_20390"/>
<evidence type="ECO:0000256" key="4">
    <source>
        <dbReference type="ARBA" id="ARBA00022692"/>
    </source>
</evidence>
<dbReference type="AlphaFoldDB" id="A0A0P8X0V8"/>
<dbReference type="SUPFAM" id="SSF161098">
    <property type="entry name" value="MetI-like"/>
    <property type="match status" value="1"/>
</dbReference>
<keyword evidence="5 7" id="KW-1133">Transmembrane helix</keyword>
<protein>
    <submittedName>
        <fullName evidence="9">Glutathione transport system permease protein GsiC</fullName>
    </submittedName>
</protein>
<dbReference type="Pfam" id="PF19300">
    <property type="entry name" value="BPD_transp_1_N"/>
    <property type="match status" value="1"/>
</dbReference>
<evidence type="ECO:0000256" key="6">
    <source>
        <dbReference type="ARBA" id="ARBA00023136"/>
    </source>
</evidence>
<dbReference type="InterPro" id="IPR035906">
    <property type="entry name" value="MetI-like_sf"/>
</dbReference>
<reference evidence="9 10" key="1">
    <citation type="submission" date="2015-09" db="EMBL/GenBank/DDBJ databases">
        <title>Genome sequence of Oxobacter pfennigii DSM 3222.</title>
        <authorList>
            <person name="Poehlein A."/>
            <person name="Bengelsdorf F.R."/>
            <person name="Schiel-Bengelsdorf B."/>
            <person name="Duerre P."/>
            <person name="Daniel R."/>
        </authorList>
    </citation>
    <scope>NUCLEOTIDE SEQUENCE [LARGE SCALE GENOMIC DNA]</scope>
    <source>
        <strain evidence="9 10">DSM 3222</strain>
    </source>
</reference>
<name>A0A0P8X0V8_9CLOT</name>
<dbReference type="PROSITE" id="PS50928">
    <property type="entry name" value="ABC_TM1"/>
    <property type="match status" value="1"/>
</dbReference>
<keyword evidence="3" id="KW-1003">Cell membrane</keyword>
<keyword evidence="6 7" id="KW-0472">Membrane</keyword>
<evidence type="ECO:0000256" key="7">
    <source>
        <dbReference type="RuleBase" id="RU363032"/>
    </source>
</evidence>
<keyword evidence="4 7" id="KW-0812">Transmembrane</keyword>